<name>A0A4Y9QXD8_9MICO</name>
<dbReference type="EMBL" id="SPQZ01000004">
    <property type="protein sequence ID" value="TFV96800.1"/>
    <property type="molecule type" value="Genomic_DNA"/>
</dbReference>
<dbReference type="PANTHER" id="PTHR12992:SF11">
    <property type="entry name" value="MITOCHONDRIAL COENZYME A DIPHOSPHATASE NUDT8"/>
    <property type="match status" value="1"/>
</dbReference>
<dbReference type="GO" id="GO:0010945">
    <property type="term" value="F:coenzyme A diphosphatase activity"/>
    <property type="evidence" value="ECO:0007669"/>
    <property type="project" value="InterPro"/>
</dbReference>
<protein>
    <submittedName>
        <fullName evidence="8">CoA pyrophosphatase</fullName>
    </submittedName>
</protein>
<organism evidence="8 9">
    <name type="scientific">Orlajensenia leifsoniae</name>
    <dbReference type="NCBI Taxonomy" id="2561933"/>
    <lineage>
        <taxon>Bacteria</taxon>
        <taxon>Bacillati</taxon>
        <taxon>Actinomycetota</taxon>
        <taxon>Actinomycetes</taxon>
        <taxon>Micrococcales</taxon>
        <taxon>Microbacteriaceae</taxon>
        <taxon>Orlajensenia</taxon>
    </lineage>
</organism>
<keyword evidence="5" id="KW-0460">Magnesium</keyword>
<sequence>MTPADDGPRSQLEALCGRPLDWHADMQRAMLGSATLRPAAVLVLFGVLDDQPARADGPVRGDLDVLLLRRASTLRTHAGQIAFPGGRLEASDDGPIAGALREAVEETGLDPDGIEPLGTLPPFPVPVSRHLVTPVPAWWTHPSEVAAVDHDESVDVFRVPVADLLLPANRAITSHTLGGRTYRSPAFTVDGRLIWGFTAMVLSRMFDELGWAEPWDEERVVVPDDLLP</sequence>
<accession>A0A4Y9QXD8</accession>
<comment type="cofactor">
    <cofactor evidence="1">
        <name>Mn(2+)</name>
        <dbReference type="ChEBI" id="CHEBI:29035"/>
    </cofactor>
</comment>
<evidence type="ECO:0000256" key="3">
    <source>
        <dbReference type="ARBA" id="ARBA00022723"/>
    </source>
</evidence>
<dbReference type="GO" id="GO:0046872">
    <property type="term" value="F:metal ion binding"/>
    <property type="evidence" value="ECO:0007669"/>
    <property type="project" value="UniProtKB-KW"/>
</dbReference>
<keyword evidence="9" id="KW-1185">Reference proteome</keyword>
<keyword evidence="3" id="KW-0479">Metal-binding</keyword>
<dbReference type="PROSITE" id="PS51462">
    <property type="entry name" value="NUDIX"/>
    <property type="match status" value="1"/>
</dbReference>
<dbReference type="Gene3D" id="3.90.79.10">
    <property type="entry name" value="Nucleoside Triphosphate Pyrophosphohydrolase"/>
    <property type="match status" value="1"/>
</dbReference>
<dbReference type="AlphaFoldDB" id="A0A4Y9QXD8"/>
<evidence type="ECO:0000256" key="2">
    <source>
        <dbReference type="ARBA" id="ARBA00001946"/>
    </source>
</evidence>
<evidence type="ECO:0000313" key="9">
    <source>
        <dbReference type="Proteomes" id="UP000298127"/>
    </source>
</evidence>
<dbReference type="Proteomes" id="UP000298127">
    <property type="component" value="Unassembled WGS sequence"/>
</dbReference>
<dbReference type="InterPro" id="IPR045121">
    <property type="entry name" value="CoAse"/>
</dbReference>
<evidence type="ECO:0000256" key="1">
    <source>
        <dbReference type="ARBA" id="ARBA00001936"/>
    </source>
</evidence>
<dbReference type="Pfam" id="PF00293">
    <property type="entry name" value="NUDIX"/>
    <property type="match status" value="1"/>
</dbReference>
<dbReference type="SUPFAM" id="SSF55811">
    <property type="entry name" value="Nudix"/>
    <property type="match status" value="1"/>
</dbReference>
<comment type="cofactor">
    <cofactor evidence="2">
        <name>Mg(2+)</name>
        <dbReference type="ChEBI" id="CHEBI:18420"/>
    </cofactor>
</comment>
<evidence type="ECO:0000259" key="7">
    <source>
        <dbReference type="PROSITE" id="PS51462"/>
    </source>
</evidence>
<evidence type="ECO:0000256" key="6">
    <source>
        <dbReference type="ARBA" id="ARBA00023211"/>
    </source>
</evidence>
<comment type="caution">
    <text evidence="8">The sequence shown here is derived from an EMBL/GenBank/DDBJ whole genome shotgun (WGS) entry which is preliminary data.</text>
</comment>
<evidence type="ECO:0000313" key="8">
    <source>
        <dbReference type="EMBL" id="TFV96800.1"/>
    </source>
</evidence>
<dbReference type="InterPro" id="IPR015797">
    <property type="entry name" value="NUDIX_hydrolase-like_dom_sf"/>
</dbReference>
<reference evidence="8 9" key="1">
    <citation type="journal article" date="2018" name="J. Microbiol.">
        <title>Leifsonia flava sp. nov., a novel actinobacterium isolated from the rhizosphere of Aquilegia viridiflora.</title>
        <authorList>
            <person name="Cai Y."/>
            <person name="Tao W.Z."/>
            <person name="Ma Y.J."/>
            <person name="Cheng J."/>
            <person name="Zhang M.Y."/>
            <person name="Zhang Y.X."/>
        </authorList>
    </citation>
    <scope>NUCLEOTIDE SEQUENCE [LARGE SCALE GENOMIC DNA]</scope>
    <source>
        <strain evidence="8 9">SYP-B2174</strain>
    </source>
</reference>
<gene>
    <name evidence="8" type="ORF">E4M00_12060</name>
</gene>
<evidence type="ECO:0000256" key="4">
    <source>
        <dbReference type="ARBA" id="ARBA00022801"/>
    </source>
</evidence>
<dbReference type="CDD" id="cd03426">
    <property type="entry name" value="NUDIX_CoAse_Nudt7"/>
    <property type="match status" value="1"/>
</dbReference>
<keyword evidence="6" id="KW-0464">Manganese</keyword>
<dbReference type="RefSeq" id="WP_135120760.1">
    <property type="nucleotide sequence ID" value="NZ_SPQZ01000004.1"/>
</dbReference>
<dbReference type="InterPro" id="IPR000086">
    <property type="entry name" value="NUDIX_hydrolase_dom"/>
</dbReference>
<evidence type="ECO:0000256" key="5">
    <source>
        <dbReference type="ARBA" id="ARBA00022842"/>
    </source>
</evidence>
<feature type="domain" description="Nudix hydrolase" evidence="7">
    <location>
        <begin position="35"/>
        <end position="181"/>
    </location>
</feature>
<proteinExistence type="predicted"/>
<keyword evidence="4" id="KW-0378">Hydrolase</keyword>
<dbReference type="PANTHER" id="PTHR12992">
    <property type="entry name" value="NUDIX HYDROLASE"/>
    <property type="match status" value="1"/>
</dbReference>